<dbReference type="SUPFAM" id="SSF48371">
    <property type="entry name" value="ARM repeat"/>
    <property type="match status" value="1"/>
</dbReference>
<dbReference type="PANTHER" id="PTHR23315">
    <property type="entry name" value="U BOX DOMAIN-CONTAINING"/>
    <property type="match status" value="1"/>
</dbReference>
<dbReference type="InterPro" id="IPR011989">
    <property type="entry name" value="ARM-like"/>
</dbReference>
<dbReference type="Proteomes" id="UP001291623">
    <property type="component" value="Unassembled WGS sequence"/>
</dbReference>
<protein>
    <submittedName>
        <fullName evidence="4">Uncharacterized protein</fullName>
    </submittedName>
</protein>
<dbReference type="Gene3D" id="1.25.10.10">
    <property type="entry name" value="Leucine-rich Repeat Variant"/>
    <property type="match status" value="2"/>
</dbReference>
<dbReference type="SMART" id="SM00185">
    <property type="entry name" value="ARM"/>
    <property type="match status" value="3"/>
</dbReference>
<proteinExistence type="predicted"/>
<sequence>MLRSTSFESNEAALLALLNLSVKDEGMRYHGVFRLCYQHVHIVHTALIPCLSLIVSLALLCFALLALLVIMLCLEPRVSRKQPLYLPRNKKSIIDAGALEPIIGFLQSNNPTLQEHASASLLTLSASSITKPILTSFVVIPLLVNILRRGTPQAKIDAIMTLYNLSTSQESLMCYEESRKELTCEEGGILAIVEVLEIGSLQSREHAVGALLTMLQSDRCKYQELILREGVIPSLKKNHKRF</sequence>
<dbReference type="InterPro" id="IPR000225">
    <property type="entry name" value="Armadillo"/>
</dbReference>
<evidence type="ECO:0000313" key="4">
    <source>
        <dbReference type="EMBL" id="KAK4341690.1"/>
    </source>
</evidence>
<comment type="caution">
    <text evidence="4">The sequence shown here is derived from an EMBL/GenBank/DDBJ whole genome shotgun (WGS) entry which is preliminary data.</text>
</comment>
<organism evidence="4 5">
    <name type="scientific">Anisodus tanguticus</name>
    <dbReference type="NCBI Taxonomy" id="243964"/>
    <lineage>
        <taxon>Eukaryota</taxon>
        <taxon>Viridiplantae</taxon>
        <taxon>Streptophyta</taxon>
        <taxon>Embryophyta</taxon>
        <taxon>Tracheophyta</taxon>
        <taxon>Spermatophyta</taxon>
        <taxon>Magnoliopsida</taxon>
        <taxon>eudicotyledons</taxon>
        <taxon>Gunneridae</taxon>
        <taxon>Pentapetalae</taxon>
        <taxon>asterids</taxon>
        <taxon>lamiids</taxon>
        <taxon>Solanales</taxon>
        <taxon>Solanaceae</taxon>
        <taxon>Solanoideae</taxon>
        <taxon>Hyoscyameae</taxon>
        <taxon>Anisodus</taxon>
    </lineage>
</organism>
<reference evidence="4" key="1">
    <citation type="submission" date="2023-12" db="EMBL/GenBank/DDBJ databases">
        <title>Genome assembly of Anisodus tanguticus.</title>
        <authorList>
            <person name="Wang Y.-J."/>
        </authorList>
    </citation>
    <scope>NUCLEOTIDE SEQUENCE</scope>
    <source>
        <strain evidence="4">KB-2021</strain>
        <tissue evidence="4">Leaf</tissue>
    </source>
</reference>
<accession>A0AAE1QXX5</accession>
<evidence type="ECO:0000256" key="3">
    <source>
        <dbReference type="SAM" id="Phobius"/>
    </source>
</evidence>
<name>A0AAE1QXX5_9SOLA</name>
<evidence type="ECO:0000256" key="2">
    <source>
        <dbReference type="ARBA" id="ARBA00022786"/>
    </source>
</evidence>
<evidence type="ECO:0000313" key="5">
    <source>
        <dbReference type="Proteomes" id="UP001291623"/>
    </source>
</evidence>
<keyword evidence="3" id="KW-0472">Membrane</keyword>
<keyword evidence="5" id="KW-1185">Reference proteome</keyword>
<dbReference type="AlphaFoldDB" id="A0AAE1QXX5"/>
<keyword evidence="1" id="KW-0677">Repeat</keyword>
<dbReference type="Pfam" id="PF00514">
    <property type="entry name" value="Arm"/>
    <property type="match status" value="1"/>
</dbReference>
<keyword evidence="3" id="KW-1133">Transmembrane helix</keyword>
<dbReference type="EMBL" id="JAVYJV010000022">
    <property type="protein sequence ID" value="KAK4341690.1"/>
    <property type="molecule type" value="Genomic_DNA"/>
</dbReference>
<dbReference type="InterPro" id="IPR016024">
    <property type="entry name" value="ARM-type_fold"/>
</dbReference>
<gene>
    <name evidence="4" type="ORF">RND71_040191</name>
</gene>
<feature type="transmembrane region" description="Helical" evidence="3">
    <location>
        <begin position="46"/>
        <end position="74"/>
    </location>
</feature>
<keyword evidence="2" id="KW-0833">Ubl conjugation pathway</keyword>
<dbReference type="PANTHER" id="PTHR23315:SF255">
    <property type="entry name" value="U-BOX DOMAIN-CONTAINING PROTEIN 4-LIKE"/>
    <property type="match status" value="1"/>
</dbReference>
<keyword evidence="3" id="KW-0812">Transmembrane</keyword>
<evidence type="ECO:0000256" key="1">
    <source>
        <dbReference type="ARBA" id="ARBA00022737"/>
    </source>
</evidence>